<keyword evidence="1" id="KW-0732">Signal</keyword>
<sequence precursor="true">MFHRSRILCVSFLVVMFGMTNGHPCAAEDKKTAGFLYLDDVPPEPTEDSDLPIMYYEGGQLVELPPLEEELLTHGGAHMYYTSDYLNAIAPVCEGSHPQNLRLDECWDEPQPWCARPHKYLGPGIVNWSPDWSWFGSNPNMWEPQFVGHGAYEVFGAVFDQGGTEQNGIGHQLYIDLELRLTGTERFHVQFRPLGKENTGGSFWRLNSPSEYIDNSTGVPQRWWFEGELQSLFGPWLGDDRHQLDINFTIGRFPFRLQNGLLMDDEITGFAVAKNNILSLGFSNVNVQGFYAIDEVDSYPASSDLAGVAVTADYRTSFFEAEYVALFRDREKEFRAHYFALSGTKFFGPVSVAARTMYRIGDQNSRGDGYFQVLESNMARSTSHTVERLTGIDLAVSYLNLFYASENWVTIAGGNLDRIRNAFAVNPLFNIAAGSPPVERYGVAAGVEFFRNNQDEAIIPEFAFESQASDPIYGAGLRYRRKMTTRMYFELRGIKNWSSNPALRREGLFASTTVIF</sequence>
<evidence type="ECO:0000256" key="1">
    <source>
        <dbReference type="SAM" id="SignalP"/>
    </source>
</evidence>
<feature type="signal peptide" evidence="1">
    <location>
        <begin position="1"/>
        <end position="26"/>
    </location>
</feature>
<feature type="chain" id="PRO_5022827480" evidence="1">
    <location>
        <begin position="27"/>
        <end position="516"/>
    </location>
</feature>
<dbReference type="EMBL" id="SIHI01000001">
    <property type="protein sequence ID" value="TWT57802.1"/>
    <property type="molecule type" value="Genomic_DNA"/>
</dbReference>
<dbReference type="AlphaFoldDB" id="A0A5C5X707"/>
<comment type="caution">
    <text evidence="2">The sequence shown here is derived from an EMBL/GenBank/DDBJ whole genome shotgun (WGS) entry which is preliminary data.</text>
</comment>
<dbReference type="Proteomes" id="UP000317243">
    <property type="component" value="Unassembled WGS sequence"/>
</dbReference>
<organism evidence="2 3">
    <name type="scientific">Thalassoglobus neptunius</name>
    <dbReference type="NCBI Taxonomy" id="1938619"/>
    <lineage>
        <taxon>Bacteria</taxon>
        <taxon>Pseudomonadati</taxon>
        <taxon>Planctomycetota</taxon>
        <taxon>Planctomycetia</taxon>
        <taxon>Planctomycetales</taxon>
        <taxon>Planctomycetaceae</taxon>
        <taxon>Thalassoglobus</taxon>
    </lineage>
</organism>
<gene>
    <name evidence="2" type="ORF">KOR42_11690</name>
</gene>
<protein>
    <submittedName>
        <fullName evidence="2">Uncharacterized protein</fullName>
    </submittedName>
</protein>
<reference evidence="2 3" key="1">
    <citation type="submission" date="2019-02" db="EMBL/GenBank/DDBJ databases">
        <title>Deep-cultivation of Planctomycetes and their phenomic and genomic characterization uncovers novel biology.</title>
        <authorList>
            <person name="Wiegand S."/>
            <person name="Jogler M."/>
            <person name="Boedeker C."/>
            <person name="Pinto D."/>
            <person name="Vollmers J."/>
            <person name="Rivas-Marin E."/>
            <person name="Kohn T."/>
            <person name="Peeters S.H."/>
            <person name="Heuer A."/>
            <person name="Rast P."/>
            <person name="Oberbeckmann S."/>
            <person name="Bunk B."/>
            <person name="Jeske O."/>
            <person name="Meyerdierks A."/>
            <person name="Storesund J.E."/>
            <person name="Kallscheuer N."/>
            <person name="Luecker S."/>
            <person name="Lage O.M."/>
            <person name="Pohl T."/>
            <person name="Merkel B.J."/>
            <person name="Hornburger P."/>
            <person name="Mueller R.-W."/>
            <person name="Bruemmer F."/>
            <person name="Labrenz M."/>
            <person name="Spormann A.M."/>
            <person name="Op Den Camp H."/>
            <person name="Overmann J."/>
            <person name="Amann R."/>
            <person name="Jetten M.S.M."/>
            <person name="Mascher T."/>
            <person name="Medema M.H."/>
            <person name="Devos D.P."/>
            <person name="Kaster A.-K."/>
            <person name="Ovreas L."/>
            <person name="Rohde M."/>
            <person name="Galperin M.Y."/>
            <person name="Jogler C."/>
        </authorList>
    </citation>
    <scope>NUCLEOTIDE SEQUENCE [LARGE SCALE GENOMIC DNA]</scope>
    <source>
        <strain evidence="2 3">KOR42</strain>
    </source>
</reference>
<accession>A0A5C5X707</accession>
<evidence type="ECO:0000313" key="3">
    <source>
        <dbReference type="Proteomes" id="UP000317243"/>
    </source>
</evidence>
<keyword evidence="3" id="KW-1185">Reference proteome</keyword>
<evidence type="ECO:0000313" key="2">
    <source>
        <dbReference type="EMBL" id="TWT57802.1"/>
    </source>
</evidence>
<name>A0A5C5X707_9PLAN</name>
<dbReference type="RefSeq" id="WP_231740679.1">
    <property type="nucleotide sequence ID" value="NZ_SIHI01000001.1"/>
</dbReference>
<proteinExistence type="predicted"/>